<dbReference type="AlphaFoldDB" id="A0A4R7W4D3"/>
<feature type="domain" description="Radical SAM core" evidence="5">
    <location>
        <begin position="94"/>
        <end position="310"/>
    </location>
</feature>
<dbReference type="InterPro" id="IPR058240">
    <property type="entry name" value="rSAM_sf"/>
</dbReference>
<proteinExistence type="predicted"/>
<dbReference type="PANTHER" id="PTHR11228:SF7">
    <property type="entry name" value="PQQA PEPTIDE CYCLASE"/>
    <property type="match status" value="1"/>
</dbReference>
<dbReference type="SFLD" id="SFLDG01067">
    <property type="entry name" value="SPASM/twitch_domain_containing"/>
    <property type="match status" value="1"/>
</dbReference>
<keyword evidence="1" id="KW-0949">S-adenosyl-L-methionine</keyword>
<dbReference type="InterPro" id="IPR023885">
    <property type="entry name" value="4Fe4S-binding_SPASM_dom"/>
</dbReference>
<dbReference type="SFLD" id="SFLDG01386">
    <property type="entry name" value="main_SPASM_domain-containing"/>
    <property type="match status" value="1"/>
</dbReference>
<sequence>MGTSHRVSLDSPLPLGQLTEHSRGDKTLVIDAERPAWLALDHAEAELLRRLRSRPTVRAALDGLDAADRESLLGVVGRLVRAGFLAEPPDLAKLDRYRQVQIHLTNRCNLTCTHCYMDSAVRITPETELDRWRRLLDELAARYSPIHVSFSGGEPMLSASLIPLLEHVKSLQGSTILTAMITNGLLLRGARLARVAPLLDVCAISLDGISPETHDLVRGRNAFRRTYRNLQGLADTPFRKVLNITVLRSNRDELVADLRPFLAGLPFRTDVDLGTLVPEGRGAEVFDLGLPQDEFRETLAAISASLTGGTAGEPSSVGVDGSALWTGVPVRPRQSCGYGDTLTIYSNGDVSTCLTPRFIRGNVFADGAEGLIDRIDQERELLQVNKMAECRVCDLRHVCGGRCHLGQLRGDGRLGQVACSNRYKESFYDNLIAWSSSG</sequence>
<dbReference type="PROSITE" id="PS51918">
    <property type="entry name" value="RADICAL_SAM"/>
    <property type="match status" value="1"/>
</dbReference>
<dbReference type="InterPro" id="IPR013785">
    <property type="entry name" value="Aldolase_TIM"/>
</dbReference>
<dbReference type="CDD" id="cd01335">
    <property type="entry name" value="Radical_SAM"/>
    <property type="match status" value="1"/>
</dbReference>
<dbReference type="InterPro" id="IPR007197">
    <property type="entry name" value="rSAM"/>
</dbReference>
<dbReference type="NCBIfam" id="TIGR04085">
    <property type="entry name" value="rSAM_more_4Fe4S"/>
    <property type="match status" value="1"/>
</dbReference>
<dbReference type="GO" id="GO:0051536">
    <property type="term" value="F:iron-sulfur cluster binding"/>
    <property type="evidence" value="ECO:0007669"/>
    <property type="project" value="UniProtKB-KW"/>
</dbReference>
<evidence type="ECO:0000313" key="6">
    <source>
        <dbReference type="EMBL" id="TDV57434.1"/>
    </source>
</evidence>
<evidence type="ECO:0000259" key="5">
    <source>
        <dbReference type="PROSITE" id="PS51918"/>
    </source>
</evidence>
<dbReference type="Proteomes" id="UP000294927">
    <property type="component" value="Unassembled WGS sequence"/>
</dbReference>
<evidence type="ECO:0000313" key="7">
    <source>
        <dbReference type="Proteomes" id="UP000294927"/>
    </source>
</evidence>
<name>A0A4R7W4D3_9PSEU</name>
<dbReference type="GO" id="GO:0003824">
    <property type="term" value="F:catalytic activity"/>
    <property type="evidence" value="ECO:0007669"/>
    <property type="project" value="InterPro"/>
</dbReference>
<keyword evidence="2" id="KW-0479">Metal-binding</keyword>
<evidence type="ECO:0000256" key="2">
    <source>
        <dbReference type="ARBA" id="ARBA00022723"/>
    </source>
</evidence>
<dbReference type="GO" id="GO:0046872">
    <property type="term" value="F:metal ion binding"/>
    <property type="evidence" value="ECO:0007669"/>
    <property type="project" value="UniProtKB-KW"/>
</dbReference>
<keyword evidence="4" id="KW-0411">Iron-sulfur</keyword>
<keyword evidence="7" id="KW-1185">Reference proteome</keyword>
<keyword evidence="3" id="KW-0408">Iron</keyword>
<dbReference type="EMBL" id="SOCP01000001">
    <property type="protein sequence ID" value="TDV57434.1"/>
    <property type="molecule type" value="Genomic_DNA"/>
</dbReference>
<dbReference type="InterPro" id="IPR050377">
    <property type="entry name" value="Radical_SAM_PqqE_MftC-like"/>
</dbReference>
<gene>
    <name evidence="6" type="ORF">CLV71_101305</name>
</gene>
<reference evidence="6 7" key="1">
    <citation type="submission" date="2019-03" db="EMBL/GenBank/DDBJ databases">
        <title>Genomic Encyclopedia of Archaeal and Bacterial Type Strains, Phase II (KMG-II): from individual species to whole genera.</title>
        <authorList>
            <person name="Goeker M."/>
        </authorList>
    </citation>
    <scope>NUCLEOTIDE SEQUENCE [LARGE SCALE GENOMIC DNA]</scope>
    <source>
        <strain evidence="6 7">DSM 45499</strain>
    </source>
</reference>
<protein>
    <submittedName>
        <fullName evidence="6">Radical SAM protein with 4Fe4S-binding SPASM domain</fullName>
    </submittedName>
</protein>
<evidence type="ECO:0000256" key="3">
    <source>
        <dbReference type="ARBA" id="ARBA00023004"/>
    </source>
</evidence>
<accession>A0A4R7W4D3</accession>
<dbReference type="Pfam" id="PF04055">
    <property type="entry name" value="Radical_SAM"/>
    <property type="match status" value="1"/>
</dbReference>
<dbReference type="PANTHER" id="PTHR11228">
    <property type="entry name" value="RADICAL SAM DOMAIN PROTEIN"/>
    <property type="match status" value="1"/>
</dbReference>
<dbReference type="SFLD" id="SFLDS00029">
    <property type="entry name" value="Radical_SAM"/>
    <property type="match status" value="1"/>
</dbReference>
<comment type="caution">
    <text evidence="6">The sequence shown here is derived from an EMBL/GenBank/DDBJ whole genome shotgun (WGS) entry which is preliminary data.</text>
</comment>
<dbReference type="SUPFAM" id="SSF102114">
    <property type="entry name" value="Radical SAM enzymes"/>
    <property type="match status" value="1"/>
</dbReference>
<evidence type="ECO:0000256" key="1">
    <source>
        <dbReference type="ARBA" id="ARBA00022691"/>
    </source>
</evidence>
<dbReference type="Gene3D" id="3.20.20.70">
    <property type="entry name" value="Aldolase class I"/>
    <property type="match status" value="1"/>
</dbReference>
<evidence type="ECO:0000256" key="4">
    <source>
        <dbReference type="ARBA" id="ARBA00023014"/>
    </source>
</evidence>
<organism evidence="6 7">
    <name type="scientific">Actinophytocola oryzae</name>
    <dbReference type="NCBI Taxonomy" id="502181"/>
    <lineage>
        <taxon>Bacteria</taxon>
        <taxon>Bacillati</taxon>
        <taxon>Actinomycetota</taxon>
        <taxon>Actinomycetes</taxon>
        <taxon>Pseudonocardiales</taxon>
        <taxon>Pseudonocardiaceae</taxon>
    </lineage>
</organism>